<feature type="non-terminal residue" evidence="1">
    <location>
        <position position="1"/>
    </location>
</feature>
<dbReference type="EMBL" id="JACDQQ010001300">
    <property type="protein sequence ID" value="MBA0085985.1"/>
    <property type="molecule type" value="Genomic_DNA"/>
</dbReference>
<proteinExistence type="predicted"/>
<sequence>GYTIWLRNDPEQRRFTVGIPIATPNQWMPEFPVNANPTSPNVILMCNYRELNSGAAIAQTGPIRSTYMGRLMSPEPARKWSFWNIQCPYSDYISRANNQWPQFFCTGYADSKIFALQASALADDGTNAINSFWVSYGFVKPEMQDAKGLGLFRMEVPYMTILATGTGNLNPYVYPESPFNPPYALDFLPLPTQTQGDLECGVNVKGQRFFMRIGTNAVGSAFRCSKIVVPLIPDTWSPVRGWNAVTA</sequence>
<organism evidence="1 2">
    <name type="scientific">Candidatus Acidiferrum panamense</name>
    <dbReference type="NCBI Taxonomy" id="2741543"/>
    <lineage>
        <taxon>Bacteria</taxon>
        <taxon>Pseudomonadati</taxon>
        <taxon>Acidobacteriota</taxon>
        <taxon>Terriglobia</taxon>
        <taxon>Candidatus Acidiferrales</taxon>
        <taxon>Candidatus Acidiferrum</taxon>
    </lineage>
</organism>
<name>A0A7V8NR83_9BACT</name>
<keyword evidence="2" id="KW-1185">Reference proteome</keyword>
<comment type="caution">
    <text evidence="1">The sequence shown here is derived from an EMBL/GenBank/DDBJ whole genome shotgun (WGS) entry which is preliminary data.</text>
</comment>
<evidence type="ECO:0000313" key="1">
    <source>
        <dbReference type="EMBL" id="MBA0085985.1"/>
    </source>
</evidence>
<dbReference type="AlphaFoldDB" id="A0A7V8NR83"/>
<reference evidence="1" key="1">
    <citation type="submission" date="2020-06" db="EMBL/GenBank/DDBJ databases">
        <title>Legume-microbial interactions unlock mineral nutrients during tropical forest succession.</title>
        <authorList>
            <person name="Epihov D.Z."/>
        </authorList>
    </citation>
    <scope>NUCLEOTIDE SEQUENCE [LARGE SCALE GENOMIC DNA]</scope>
    <source>
        <strain evidence="1">Pan2503</strain>
    </source>
</reference>
<protein>
    <submittedName>
        <fullName evidence="1">Uncharacterized protein</fullName>
    </submittedName>
</protein>
<dbReference type="Proteomes" id="UP000567293">
    <property type="component" value="Unassembled WGS sequence"/>
</dbReference>
<accession>A0A7V8NR83</accession>
<evidence type="ECO:0000313" key="2">
    <source>
        <dbReference type="Proteomes" id="UP000567293"/>
    </source>
</evidence>
<gene>
    <name evidence="1" type="ORF">HRJ53_13385</name>
</gene>